<sequence length="233" mass="26322">MATSCMSCSVGILFHHSRLFIKVNAQQRDHVDEVMLINKTSKDQCNHKFEAIFQDYEGNKSMLFDDYKTLQMELTINHGAIDTIRLFDEFGPELVGEQNHKVSMEIAACIVIAVCSKEKEDVGEICVICHGEYKVGEMIAEMESSFDFQVCKHPFLLLEQVLTHVSTDMLLRVSNDSRKRFVQPTAYQGESDMVAAIDGKPLAITWIFNCQKESDVLGISLKRSLFCVAVTNP</sequence>
<dbReference type="EMBL" id="BKCJ010010210">
    <property type="protein sequence ID" value="GEU90545.1"/>
    <property type="molecule type" value="Genomic_DNA"/>
</dbReference>
<gene>
    <name evidence="1" type="ORF">Tci_062523</name>
</gene>
<reference evidence="1" key="1">
    <citation type="journal article" date="2019" name="Sci. Rep.">
        <title>Draft genome of Tanacetum cinerariifolium, the natural source of mosquito coil.</title>
        <authorList>
            <person name="Yamashiro T."/>
            <person name="Shiraishi A."/>
            <person name="Satake H."/>
            <person name="Nakayama K."/>
        </authorList>
    </citation>
    <scope>NUCLEOTIDE SEQUENCE</scope>
</reference>
<accession>A0A6L2P0R8</accession>
<name>A0A6L2P0R8_TANCI</name>
<dbReference type="AlphaFoldDB" id="A0A6L2P0R8"/>
<protein>
    <submittedName>
        <fullName evidence="1">Zinc finger, RING/FYVE/PHD-type</fullName>
    </submittedName>
</protein>
<comment type="caution">
    <text evidence="1">The sequence shown here is derived from an EMBL/GenBank/DDBJ whole genome shotgun (WGS) entry which is preliminary data.</text>
</comment>
<evidence type="ECO:0000313" key="1">
    <source>
        <dbReference type="EMBL" id="GEU90545.1"/>
    </source>
</evidence>
<organism evidence="1">
    <name type="scientific">Tanacetum cinerariifolium</name>
    <name type="common">Dalmatian daisy</name>
    <name type="synonym">Chrysanthemum cinerariifolium</name>
    <dbReference type="NCBI Taxonomy" id="118510"/>
    <lineage>
        <taxon>Eukaryota</taxon>
        <taxon>Viridiplantae</taxon>
        <taxon>Streptophyta</taxon>
        <taxon>Embryophyta</taxon>
        <taxon>Tracheophyta</taxon>
        <taxon>Spermatophyta</taxon>
        <taxon>Magnoliopsida</taxon>
        <taxon>eudicotyledons</taxon>
        <taxon>Gunneridae</taxon>
        <taxon>Pentapetalae</taxon>
        <taxon>asterids</taxon>
        <taxon>campanulids</taxon>
        <taxon>Asterales</taxon>
        <taxon>Asteraceae</taxon>
        <taxon>Asteroideae</taxon>
        <taxon>Anthemideae</taxon>
        <taxon>Anthemidinae</taxon>
        <taxon>Tanacetum</taxon>
    </lineage>
</organism>
<proteinExistence type="predicted"/>